<evidence type="ECO:0000259" key="2">
    <source>
        <dbReference type="Pfam" id="PF13392"/>
    </source>
</evidence>
<dbReference type="AlphaFoldDB" id="A0A1W9Z0K5"/>
<gene>
    <name evidence="3" type="ORF">BST17_08480</name>
</gene>
<dbReference type="SUPFAM" id="SSF54060">
    <property type="entry name" value="His-Me finger endonucleases"/>
    <property type="match status" value="1"/>
</dbReference>
<dbReference type="GO" id="GO:0016788">
    <property type="term" value="F:hydrolase activity, acting on ester bonds"/>
    <property type="evidence" value="ECO:0007669"/>
    <property type="project" value="InterPro"/>
</dbReference>
<comment type="caution">
    <text evidence="3">The sequence shown here is derived from an EMBL/GenBank/DDBJ whole genome shotgun (WGS) entry which is preliminary data.</text>
</comment>
<evidence type="ECO:0000259" key="1">
    <source>
        <dbReference type="Pfam" id="PF07463"/>
    </source>
</evidence>
<protein>
    <recommendedName>
        <fullName evidence="5">HNH nuclease domain-containing protein</fullName>
    </recommendedName>
</protein>
<dbReference type="STRING" id="564198.BST17_08480"/>
<dbReference type="Gene3D" id="3.90.75.20">
    <property type="match status" value="1"/>
</dbReference>
<feature type="domain" description="HNH nuclease" evidence="2">
    <location>
        <begin position="74"/>
        <end position="118"/>
    </location>
</feature>
<organism evidence="3 4">
    <name type="scientific">Mycolicibacterium bacteremicum</name>
    <name type="common">Mycobacterium bacteremicum</name>
    <dbReference type="NCBI Taxonomy" id="564198"/>
    <lineage>
        <taxon>Bacteria</taxon>
        <taxon>Bacillati</taxon>
        <taxon>Actinomycetota</taxon>
        <taxon>Actinomycetes</taxon>
        <taxon>Mycobacteriales</taxon>
        <taxon>Mycobacteriaceae</taxon>
        <taxon>Mycolicibacterium</taxon>
    </lineage>
</organism>
<dbReference type="Pfam" id="PF07463">
    <property type="entry name" value="NUMOD4"/>
    <property type="match status" value="1"/>
</dbReference>
<sequence>MTPKGEEWRPVVGFEGLYEVSSFGRVRSLDRLVPNGASRRLKRLTGRMMRQHKVPPTNYLSVQMSKENFRERRRVHVMVLESFVGPRPAPEFDACHNNGDPLDNSVGNLRWDTKVANAQDSLRAGTNRNASKTSCKRGHAFTPANTYILPKRGARVCRTCVRLSRGVKQPRI</sequence>
<dbReference type="OrthoDB" id="6631788at2"/>
<keyword evidence="4" id="KW-1185">Reference proteome</keyword>
<dbReference type="InterPro" id="IPR044925">
    <property type="entry name" value="His-Me_finger_sf"/>
</dbReference>
<dbReference type="Pfam" id="PF13392">
    <property type="entry name" value="HNH_3"/>
    <property type="match status" value="1"/>
</dbReference>
<reference evidence="3 4" key="1">
    <citation type="submission" date="2017-02" db="EMBL/GenBank/DDBJ databases">
        <title>The new phylogeny of genus Mycobacterium.</title>
        <authorList>
            <person name="Tortoli E."/>
            <person name="Trovato A."/>
            <person name="Cirillo D.M."/>
        </authorList>
    </citation>
    <scope>NUCLEOTIDE SEQUENCE [LARGE SCALE GENOMIC DNA]</scope>
    <source>
        <strain evidence="3 4">DSM 45578</strain>
    </source>
</reference>
<evidence type="ECO:0000313" key="3">
    <source>
        <dbReference type="EMBL" id="ORA05787.1"/>
    </source>
</evidence>
<accession>A0A1W9Z0K5</accession>
<dbReference type="InterPro" id="IPR010902">
    <property type="entry name" value="NUMOD4"/>
</dbReference>
<proteinExistence type="predicted"/>
<evidence type="ECO:0008006" key="5">
    <source>
        <dbReference type="Google" id="ProtNLM"/>
    </source>
</evidence>
<dbReference type="InterPro" id="IPR003615">
    <property type="entry name" value="HNH_nuc"/>
</dbReference>
<dbReference type="RefSeq" id="WP_083057034.1">
    <property type="nucleotide sequence ID" value="NZ_JACKVM010000014.1"/>
</dbReference>
<name>A0A1W9Z0K5_MYCBA</name>
<dbReference type="Proteomes" id="UP000192366">
    <property type="component" value="Unassembled WGS sequence"/>
</dbReference>
<evidence type="ECO:0000313" key="4">
    <source>
        <dbReference type="Proteomes" id="UP000192366"/>
    </source>
</evidence>
<feature type="domain" description="NUMOD4" evidence="1">
    <location>
        <begin position="6"/>
        <end position="63"/>
    </location>
</feature>
<dbReference type="EMBL" id="MVHJ01000005">
    <property type="protein sequence ID" value="ORA05787.1"/>
    <property type="molecule type" value="Genomic_DNA"/>
</dbReference>